<dbReference type="EMBL" id="CP000698">
    <property type="protein sequence ID" value="ABQ27581.1"/>
    <property type="molecule type" value="Genomic_DNA"/>
</dbReference>
<dbReference type="Pfam" id="PF14870">
    <property type="entry name" value="PSII_BNR"/>
    <property type="match status" value="2"/>
</dbReference>
<proteinExistence type="predicted"/>
<dbReference type="Proteomes" id="UP000006695">
    <property type="component" value="Chromosome"/>
</dbReference>
<accession>A5G713</accession>
<dbReference type="CDD" id="cd15482">
    <property type="entry name" value="Sialidase_non-viral"/>
    <property type="match status" value="1"/>
</dbReference>
<keyword evidence="2" id="KW-0604">Photosystem II</keyword>
<dbReference type="HOGENOM" id="CLU_854516_0_0_7"/>
<name>A5G713_GEOUR</name>
<dbReference type="GO" id="GO:0015979">
    <property type="term" value="P:photosynthesis"/>
    <property type="evidence" value="ECO:0007669"/>
    <property type="project" value="UniProtKB-KW"/>
</dbReference>
<dbReference type="InterPro" id="IPR028203">
    <property type="entry name" value="PSII_CF48-like_dom"/>
</dbReference>
<feature type="domain" description="Photosynthesis system II assembly factor Ycf48/Hcf136-like" evidence="4">
    <location>
        <begin position="119"/>
        <end position="179"/>
    </location>
</feature>
<keyword evidence="1" id="KW-0602">Photosynthesis</keyword>
<evidence type="ECO:0000313" key="5">
    <source>
        <dbReference type="EMBL" id="ABQ27581.1"/>
    </source>
</evidence>
<dbReference type="KEGG" id="gur:Gura_3425"/>
<feature type="chain" id="PRO_5002683352" evidence="3">
    <location>
        <begin position="21"/>
        <end position="352"/>
    </location>
</feature>
<dbReference type="SUPFAM" id="SSF110296">
    <property type="entry name" value="Oligoxyloglucan reducing end-specific cellobiohydrolase"/>
    <property type="match status" value="2"/>
</dbReference>
<evidence type="ECO:0000256" key="3">
    <source>
        <dbReference type="SAM" id="SignalP"/>
    </source>
</evidence>
<dbReference type="InterPro" id="IPR015943">
    <property type="entry name" value="WD40/YVTN_repeat-like_dom_sf"/>
</dbReference>
<reference evidence="5 6" key="1">
    <citation type="submission" date="2007-05" db="EMBL/GenBank/DDBJ databases">
        <title>Complete sequence of Geobacter uraniireducens Rf4.</title>
        <authorList>
            <consortium name="US DOE Joint Genome Institute"/>
            <person name="Copeland A."/>
            <person name="Lucas S."/>
            <person name="Lapidus A."/>
            <person name="Barry K."/>
            <person name="Detter J.C."/>
            <person name="Glavina del Rio T."/>
            <person name="Hammon N."/>
            <person name="Israni S."/>
            <person name="Dalin E."/>
            <person name="Tice H."/>
            <person name="Pitluck S."/>
            <person name="Chertkov O."/>
            <person name="Brettin T."/>
            <person name="Bruce D."/>
            <person name="Han C."/>
            <person name="Schmutz J."/>
            <person name="Larimer F."/>
            <person name="Land M."/>
            <person name="Hauser L."/>
            <person name="Kyrpides N."/>
            <person name="Mikhailova N."/>
            <person name="Shelobolina E."/>
            <person name="Aklujkar M."/>
            <person name="Lovley D."/>
            <person name="Richardson P."/>
        </authorList>
    </citation>
    <scope>NUCLEOTIDE SEQUENCE [LARGE SCALE GENOMIC DNA]</scope>
    <source>
        <strain evidence="5 6">Rf4</strain>
    </source>
</reference>
<protein>
    <submittedName>
        <fullName evidence="5">Glycosyl hydrolase, BNR repeat-containing protein</fullName>
    </submittedName>
</protein>
<keyword evidence="3" id="KW-0732">Signal</keyword>
<organism evidence="5 6">
    <name type="scientific">Geotalea uraniireducens (strain Rf4)</name>
    <name type="common">Geobacter uraniireducens</name>
    <dbReference type="NCBI Taxonomy" id="351605"/>
    <lineage>
        <taxon>Bacteria</taxon>
        <taxon>Pseudomonadati</taxon>
        <taxon>Thermodesulfobacteriota</taxon>
        <taxon>Desulfuromonadia</taxon>
        <taxon>Geobacterales</taxon>
        <taxon>Geobacteraceae</taxon>
        <taxon>Geotalea</taxon>
    </lineage>
</organism>
<dbReference type="PANTHER" id="PTHR47199:SF2">
    <property type="entry name" value="PHOTOSYSTEM II STABILITY_ASSEMBLY FACTOR HCF136, CHLOROPLASTIC"/>
    <property type="match status" value="1"/>
</dbReference>
<dbReference type="GO" id="GO:0009523">
    <property type="term" value="C:photosystem II"/>
    <property type="evidence" value="ECO:0007669"/>
    <property type="project" value="UniProtKB-KW"/>
</dbReference>
<evidence type="ECO:0000313" key="6">
    <source>
        <dbReference type="Proteomes" id="UP000006695"/>
    </source>
</evidence>
<feature type="signal peptide" evidence="3">
    <location>
        <begin position="1"/>
        <end position="20"/>
    </location>
</feature>
<feature type="domain" description="Photosynthesis system II assembly factor Ycf48/Hcf136-like" evidence="4">
    <location>
        <begin position="34"/>
        <end position="108"/>
    </location>
</feature>
<dbReference type="GO" id="GO:0016787">
    <property type="term" value="F:hydrolase activity"/>
    <property type="evidence" value="ECO:0007669"/>
    <property type="project" value="UniProtKB-KW"/>
</dbReference>
<keyword evidence="5" id="KW-0378">Hydrolase</keyword>
<dbReference type="PROSITE" id="PS51257">
    <property type="entry name" value="PROKAR_LIPOPROTEIN"/>
    <property type="match status" value="1"/>
</dbReference>
<dbReference type="RefSeq" id="WP_011940242.1">
    <property type="nucleotide sequence ID" value="NC_009483.1"/>
</dbReference>
<dbReference type="Gene3D" id="2.130.10.10">
    <property type="entry name" value="YVTN repeat-like/Quinoprotein amine dehydrogenase"/>
    <property type="match status" value="2"/>
</dbReference>
<evidence type="ECO:0000256" key="1">
    <source>
        <dbReference type="ARBA" id="ARBA00022531"/>
    </source>
</evidence>
<dbReference type="AlphaFoldDB" id="A5G713"/>
<evidence type="ECO:0000259" key="4">
    <source>
        <dbReference type="Pfam" id="PF14870"/>
    </source>
</evidence>
<dbReference type="STRING" id="351605.Gura_3425"/>
<dbReference type="PANTHER" id="PTHR47199">
    <property type="entry name" value="PHOTOSYSTEM II STABILITY/ASSEMBLY FACTOR HCF136, CHLOROPLASTIC"/>
    <property type="match status" value="1"/>
</dbReference>
<keyword evidence="6" id="KW-1185">Reference proteome</keyword>
<sequence length="352" mass="36724">MRALVYGAMATVVVGLSLLAAGCGGNDSWSGGPVGWAVGKPDAGYGVILHTTDGGRTWVRQGSPAEIPNVEIDDVTAVDNLTAWAVGGAENLGVILYTSDGGRTWNRQTVPPDAGKELSGIKAVSPSEAWACGSGGVILHTTDAGRTWVKQNTPAIPPSNFQRLDAVGSGAVWVVGDKGGTDYPVVEYSTDRGAHWTRQGGPGIFSDHLIDVSALSPISAWAVGGTPLNPPGQVVCRTLDGSTWTQVISLDPGDANGVCAVNSSTVWVVTDFDGIHKTTDGGATWTKQTVPRTGFYLLGVTATDERQAWVVGGGTENRGIILHTTDGGATWTEQAFPTEAWLRRVSFVGARR</sequence>
<gene>
    <name evidence="5" type="ordered locus">Gura_3425</name>
</gene>
<evidence type="ECO:0000256" key="2">
    <source>
        <dbReference type="ARBA" id="ARBA00023276"/>
    </source>
</evidence>
<dbReference type="OrthoDB" id="8093255at2"/>